<evidence type="ECO:0000313" key="3">
    <source>
        <dbReference type="Proteomes" id="UP001389717"/>
    </source>
</evidence>
<dbReference type="CDD" id="cd04301">
    <property type="entry name" value="NAT_SF"/>
    <property type="match status" value="1"/>
</dbReference>
<organism evidence="2 3">
    <name type="scientific">Rossellomorea oryzaecorticis</name>
    <dbReference type="NCBI Taxonomy" id="1396505"/>
    <lineage>
        <taxon>Bacteria</taxon>
        <taxon>Bacillati</taxon>
        <taxon>Bacillota</taxon>
        <taxon>Bacilli</taxon>
        <taxon>Bacillales</taxon>
        <taxon>Bacillaceae</taxon>
        <taxon>Rossellomorea</taxon>
    </lineage>
</organism>
<reference evidence="2 3" key="1">
    <citation type="submission" date="2024-04" db="EMBL/GenBank/DDBJ databases">
        <title>Bacillus oryzaecorticis sp. nov., a moderately halophilic bacterium isolated from rice husks.</title>
        <authorList>
            <person name="Zhu H.-S."/>
        </authorList>
    </citation>
    <scope>NUCLEOTIDE SEQUENCE [LARGE SCALE GENOMIC DNA]</scope>
    <source>
        <strain evidence="2 3">ZC255</strain>
    </source>
</reference>
<protein>
    <submittedName>
        <fullName evidence="2">GNAT family N-acetyltransferase</fullName>
    </submittedName>
</protein>
<dbReference type="RefSeq" id="WP_341981207.1">
    <property type="nucleotide sequence ID" value="NZ_JBBYAF010000007.1"/>
</dbReference>
<dbReference type="InterPro" id="IPR016181">
    <property type="entry name" value="Acyl_CoA_acyltransferase"/>
</dbReference>
<dbReference type="EMBL" id="JBBYAF010000007">
    <property type="protein sequence ID" value="MEL3971675.1"/>
    <property type="molecule type" value="Genomic_DNA"/>
</dbReference>
<dbReference type="InterPro" id="IPR000182">
    <property type="entry name" value="GNAT_dom"/>
</dbReference>
<name>A0ABU9K8D1_9BACI</name>
<accession>A0ABU9K8D1</accession>
<dbReference type="Pfam" id="PF00583">
    <property type="entry name" value="Acetyltransf_1"/>
    <property type="match status" value="1"/>
</dbReference>
<evidence type="ECO:0000259" key="1">
    <source>
        <dbReference type="PROSITE" id="PS51186"/>
    </source>
</evidence>
<dbReference type="SUPFAM" id="SSF55729">
    <property type="entry name" value="Acyl-CoA N-acyltransferases (Nat)"/>
    <property type="match status" value="1"/>
</dbReference>
<feature type="domain" description="N-acetyltransferase" evidence="1">
    <location>
        <begin position="18"/>
        <end position="156"/>
    </location>
</feature>
<keyword evidence="3" id="KW-1185">Reference proteome</keyword>
<dbReference type="PROSITE" id="PS51186">
    <property type="entry name" value="GNAT"/>
    <property type="match status" value="1"/>
</dbReference>
<gene>
    <name evidence="2" type="ORF">AAEO50_05215</name>
</gene>
<proteinExistence type="predicted"/>
<evidence type="ECO:0000313" key="2">
    <source>
        <dbReference type="EMBL" id="MEL3971675.1"/>
    </source>
</evidence>
<dbReference type="Proteomes" id="UP001389717">
    <property type="component" value="Unassembled WGS sequence"/>
</dbReference>
<sequence length="156" mass="18093">MSQTRWITKEEIAMMPDFWYRMASEMGEVDGVPKPDLERLEEVKSLFYSEFESGRLMFRVAVDRNGKIVACAGGLLRKEYSFPLAIEQTLFGWVIAVYTEKDHRRNGLAYMLVEDICLWLKEKGADRARLWTSSGGRSVYENLGFEKMMDMVKPLT</sequence>
<comment type="caution">
    <text evidence="2">The sequence shown here is derived from an EMBL/GenBank/DDBJ whole genome shotgun (WGS) entry which is preliminary data.</text>
</comment>
<dbReference type="Gene3D" id="3.40.630.30">
    <property type="match status" value="1"/>
</dbReference>